<dbReference type="Gene3D" id="1.20.1270.360">
    <property type="match status" value="1"/>
</dbReference>
<dbReference type="InterPro" id="IPR030913">
    <property type="entry name" value="Csp1_Cys_rich"/>
</dbReference>
<evidence type="ECO:0000313" key="2">
    <source>
        <dbReference type="EMBL" id="GGO09672.1"/>
    </source>
</evidence>
<keyword evidence="1" id="KW-0732">Signal</keyword>
<comment type="caution">
    <text evidence="2">The sequence shown here is derived from an EMBL/GenBank/DDBJ whole genome shotgun (WGS) entry which is preliminary data.</text>
</comment>
<evidence type="ECO:0000313" key="3">
    <source>
        <dbReference type="Proteomes" id="UP000602381"/>
    </source>
</evidence>
<dbReference type="Proteomes" id="UP000602381">
    <property type="component" value="Unassembled WGS sequence"/>
</dbReference>
<proteinExistence type="predicted"/>
<reference evidence="3" key="1">
    <citation type="journal article" date="2019" name="Int. J. Syst. Evol. Microbiol.">
        <title>The Global Catalogue of Microorganisms (GCM) 10K type strain sequencing project: providing services to taxonomists for standard genome sequencing and annotation.</title>
        <authorList>
            <consortium name="The Broad Institute Genomics Platform"/>
            <consortium name="The Broad Institute Genome Sequencing Center for Infectious Disease"/>
            <person name="Wu L."/>
            <person name="Ma J."/>
        </authorList>
    </citation>
    <scope>NUCLEOTIDE SEQUENCE [LARGE SCALE GENOMIC DNA]</scope>
    <source>
        <strain evidence="3">JCM 17843</strain>
    </source>
</reference>
<accession>A0ABQ2LBZ6</accession>
<dbReference type="NCBIfam" id="TIGR04401">
    <property type="entry name" value="TAT_Cys_rich"/>
    <property type="match status" value="1"/>
</dbReference>
<dbReference type="InterPro" id="IPR006311">
    <property type="entry name" value="TAT_signal"/>
</dbReference>
<protein>
    <recommendedName>
        <fullName evidence="4">Four-helix bundle copper-binding protein</fullName>
    </recommendedName>
</protein>
<evidence type="ECO:0008006" key="4">
    <source>
        <dbReference type="Google" id="ProtNLM"/>
    </source>
</evidence>
<organism evidence="2 3">
    <name type="scientific">Iodidimonas muriae</name>
    <dbReference type="NCBI Taxonomy" id="261467"/>
    <lineage>
        <taxon>Bacteria</taxon>
        <taxon>Pseudomonadati</taxon>
        <taxon>Pseudomonadota</taxon>
        <taxon>Alphaproteobacteria</taxon>
        <taxon>Iodidimonadales</taxon>
        <taxon>Iodidimonadaceae</taxon>
        <taxon>Iodidimonas</taxon>
    </lineage>
</organism>
<dbReference type="Pfam" id="PF03860">
    <property type="entry name" value="Csp"/>
    <property type="match status" value="1"/>
</dbReference>
<keyword evidence="3" id="KW-1185">Reference proteome</keyword>
<sequence length="154" mass="16129">MSAMNRRSALGLGAGALLTGTAFAANATTGHETHHKAAAASAGPKPWETHADLIKALNHCVATSEACLQHCLDAMNMGDNSLYECSQRVRETKALCEATRTLANAGSLHFEAIAAVCNDSCKSCRSECEMHAGHHAICGTCADSCEDVIKQLEG</sequence>
<name>A0ABQ2LBZ6_9PROT</name>
<dbReference type="PANTHER" id="PTHR37310:SF1">
    <property type="entry name" value="CYTOPLASMIC PROTEIN"/>
    <property type="match status" value="1"/>
</dbReference>
<feature type="chain" id="PRO_5046298836" description="Four-helix bundle copper-binding protein" evidence="1">
    <location>
        <begin position="25"/>
        <end position="154"/>
    </location>
</feature>
<gene>
    <name evidence="2" type="ORF">GCM10007972_11370</name>
</gene>
<dbReference type="PANTHER" id="PTHR37310">
    <property type="entry name" value="CYTOPLASMIC PROTEIN-RELATED"/>
    <property type="match status" value="1"/>
</dbReference>
<dbReference type="InterPro" id="IPR005560">
    <property type="entry name" value="Csp_YhjQ"/>
</dbReference>
<feature type="signal peptide" evidence="1">
    <location>
        <begin position="1"/>
        <end position="24"/>
    </location>
</feature>
<evidence type="ECO:0000256" key="1">
    <source>
        <dbReference type="SAM" id="SignalP"/>
    </source>
</evidence>
<dbReference type="RefSeq" id="WP_150004979.1">
    <property type="nucleotide sequence ID" value="NZ_BMOV01000003.1"/>
</dbReference>
<dbReference type="PROSITE" id="PS51318">
    <property type="entry name" value="TAT"/>
    <property type="match status" value="1"/>
</dbReference>
<dbReference type="EMBL" id="BMOV01000003">
    <property type="protein sequence ID" value="GGO09672.1"/>
    <property type="molecule type" value="Genomic_DNA"/>
</dbReference>